<dbReference type="Proteomes" id="UP000237911">
    <property type="component" value="Unassembled WGS sequence"/>
</dbReference>
<evidence type="ECO:0000313" key="2">
    <source>
        <dbReference type="Proteomes" id="UP000237911"/>
    </source>
</evidence>
<proteinExistence type="predicted"/>
<accession>A0A9X7NY99</accession>
<sequence>MNATDDGDEPMGESPEVTMPRVASLVDRQAQAFKEIRNHLSTVDAKRFTVTDTMGDLKVSGEKACAAVVAAILERNGLC</sequence>
<organism evidence="1 2">
    <name type="scientific">Mycolicibacter virginiensis</name>
    <dbReference type="NCBI Taxonomy" id="1795032"/>
    <lineage>
        <taxon>Bacteria</taxon>
        <taxon>Bacillati</taxon>
        <taxon>Actinomycetota</taxon>
        <taxon>Actinomycetes</taxon>
        <taxon>Mycobacteriales</taxon>
        <taxon>Mycobacteriaceae</taxon>
        <taxon>Mycolicibacter</taxon>
    </lineage>
</organism>
<keyword evidence="2" id="KW-1185">Reference proteome</keyword>
<protein>
    <submittedName>
        <fullName evidence="1">Uncharacterized protein</fullName>
    </submittedName>
</protein>
<gene>
    <name evidence="1" type="ORF">C5U48_12825</name>
</gene>
<comment type="caution">
    <text evidence="1">The sequence shown here is derived from an EMBL/GenBank/DDBJ whole genome shotgun (WGS) entry which is preliminary data.</text>
</comment>
<evidence type="ECO:0000313" key="1">
    <source>
        <dbReference type="EMBL" id="PQM51804.1"/>
    </source>
</evidence>
<dbReference type="EMBL" id="PUEV01000056">
    <property type="protein sequence ID" value="PQM51804.1"/>
    <property type="molecule type" value="Genomic_DNA"/>
</dbReference>
<dbReference type="AlphaFoldDB" id="A0A9X7NY99"/>
<reference evidence="1 2" key="1">
    <citation type="submission" date="2018-02" db="EMBL/GenBank/DDBJ databases">
        <title>Draft genome sequence of Mycobacterium virginiense isolated from mud of a swine farm in Japan.</title>
        <authorList>
            <person name="Ohya K."/>
        </authorList>
    </citation>
    <scope>NUCLEOTIDE SEQUENCE [LARGE SCALE GENOMIC DNA]</scope>
    <source>
        <strain evidence="1 2">GF75</strain>
    </source>
</reference>
<dbReference type="RefSeq" id="WP_052741205.1">
    <property type="nucleotide sequence ID" value="NZ_PUEV01000056.1"/>
</dbReference>
<name>A0A9X7NY99_9MYCO</name>